<dbReference type="InterPro" id="IPR013762">
    <property type="entry name" value="Integrase-like_cat_sf"/>
</dbReference>
<evidence type="ECO:0000256" key="1">
    <source>
        <dbReference type="ARBA" id="ARBA00022908"/>
    </source>
</evidence>
<dbReference type="InterPro" id="IPR002104">
    <property type="entry name" value="Integrase_catalytic"/>
</dbReference>
<dbReference type="GO" id="GO:0006310">
    <property type="term" value="P:DNA recombination"/>
    <property type="evidence" value="ECO:0007669"/>
    <property type="project" value="UniProtKB-KW"/>
</dbReference>
<evidence type="ECO:0000256" key="3">
    <source>
        <dbReference type="ARBA" id="ARBA00023172"/>
    </source>
</evidence>
<dbReference type="Gene3D" id="1.10.150.130">
    <property type="match status" value="1"/>
</dbReference>
<evidence type="ECO:0000259" key="6">
    <source>
        <dbReference type="PROSITE" id="PS51898"/>
    </source>
</evidence>
<dbReference type="EMBL" id="JARDXE010000017">
    <property type="protein sequence ID" value="MDE8648053.1"/>
    <property type="molecule type" value="Genomic_DNA"/>
</dbReference>
<dbReference type="Proteomes" id="UP001217325">
    <property type="component" value="Unassembled WGS sequence"/>
</dbReference>
<dbReference type="PROSITE" id="PS51898">
    <property type="entry name" value="TYR_RECOMBINASE"/>
    <property type="match status" value="1"/>
</dbReference>
<protein>
    <submittedName>
        <fullName evidence="8">Tyrosine-type recombinase/integrase</fullName>
    </submittedName>
</protein>
<evidence type="ECO:0000256" key="2">
    <source>
        <dbReference type="ARBA" id="ARBA00023125"/>
    </source>
</evidence>
<keyword evidence="1" id="KW-0229">DNA integration</keyword>
<reference evidence="8" key="1">
    <citation type="submission" date="2023-02" db="EMBL/GenBank/DDBJ databases">
        <title>A novel hydrolase synthesized by Rhodococcus erythropolis HQ is responsible for the detoxification of Zearalenone.</title>
        <authorList>
            <person name="Hu J."/>
            <person name="Xu J."/>
        </authorList>
    </citation>
    <scope>NUCLEOTIDE SEQUENCE</scope>
    <source>
        <strain evidence="8">HQ</strain>
    </source>
</reference>
<organism evidence="8 9">
    <name type="scientific">Rhodococcus qingshengii</name>
    <dbReference type="NCBI Taxonomy" id="334542"/>
    <lineage>
        <taxon>Bacteria</taxon>
        <taxon>Bacillati</taxon>
        <taxon>Actinomycetota</taxon>
        <taxon>Actinomycetes</taxon>
        <taxon>Mycobacteriales</taxon>
        <taxon>Nocardiaceae</taxon>
        <taxon>Rhodococcus</taxon>
        <taxon>Rhodococcus erythropolis group</taxon>
    </lineage>
</organism>
<keyword evidence="2 4" id="KW-0238">DNA-binding</keyword>
<dbReference type="InterPro" id="IPR011010">
    <property type="entry name" value="DNA_brk_join_enz"/>
</dbReference>
<dbReference type="CDD" id="cd01189">
    <property type="entry name" value="INT_ICEBs1_C_like"/>
    <property type="match status" value="1"/>
</dbReference>
<evidence type="ECO:0000256" key="5">
    <source>
        <dbReference type="SAM" id="MobiDB-lite"/>
    </source>
</evidence>
<dbReference type="RefSeq" id="WP_275232290.1">
    <property type="nucleotide sequence ID" value="NZ_JARDXE010000017.1"/>
</dbReference>
<dbReference type="Pfam" id="PF00589">
    <property type="entry name" value="Phage_integrase"/>
    <property type="match status" value="1"/>
</dbReference>
<sequence length="478" mass="53025">MQFLGADLVQERFKVLGSQNDKEASSDLVVQGSKADDRPKKKPRRDNGEGGLSWSEADQRWIGSVELPPDPATGKRRRRRVTDRDEQKALIKLQKVRAEVAAGVVQITDKSTVKAWLVRWLEEIRKPHLATSTYANYKNVVYNQLIPTIGGIKLQALTMNDVRMMNTKIFRRSKTKNPRTANLSHTVLNKALNDAMAEGLLTANVASLVPRLKLNPKFGGAFSWDEAMTLLSSCLEREDRMTTRFAAALMTGSRQGEILGLEWDRVDLVNGTIDLSWQLQRIPQLHGCATDDDGDPVCEKKYAAYCPKRVFDIPPGHEYRVVTGSLCLIRPKSKTSRRMIPMIPDLLETLKFHRVQTAYDPNPYGLVWTQPNGNPITARQDWQAWTDALKAAGLEHKGTHAARHTTATLLLEKDVEIHIIQEILGHSAALTTGGYAHVDKALARASLGNLAGILGTRAAPAVQQLPSVVTSAPRKQSA</sequence>
<dbReference type="GO" id="GO:0015074">
    <property type="term" value="P:DNA integration"/>
    <property type="evidence" value="ECO:0007669"/>
    <property type="project" value="UniProtKB-KW"/>
</dbReference>
<evidence type="ECO:0000313" key="8">
    <source>
        <dbReference type="EMBL" id="MDE8648053.1"/>
    </source>
</evidence>
<dbReference type="PROSITE" id="PS51900">
    <property type="entry name" value="CB"/>
    <property type="match status" value="1"/>
</dbReference>
<name>A0AAW6LUF0_RHOSG</name>
<dbReference type="SUPFAM" id="SSF56349">
    <property type="entry name" value="DNA breaking-rejoining enzymes"/>
    <property type="match status" value="1"/>
</dbReference>
<dbReference type="InterPro" id="IPR044068">
    <property type="entry name" value="CB"/>
</dbReference>
<keyword evidence="3" id="KW-0233">DNA recombination</keyword>
<feature type="domain" description="Tyr recombinase" evidence="6">
    <location>
        <begin position="217"/>
        <end position="448"/>
    </location>
</feature>
<dbReference type="InterPro" id="IPR050090">
    <property type="entry name" value="Tyrosine_recombinase_XerCD"/>
</dbReference>
<evidence type="ECO:0000313" key="9">
    <source>
        <dbReference type="Proteomes" id="UP001217325"/>
    </source>
</evidence>
<proteinExistence type="predicted"/>
<dbReference type="Pfam" id="PF14659">
    <property type="entry name" value="Phage_int_SAM_3"/>
    <property type="match status" value="1"/>
</dbReference>
<dbReference type="InterPro" id="IPR004107">
    <property type="entry name" value="Integrase_SAM-like_N"/>
</dbReference>
<feature type="domain" description="Core-binding (CB)" evidence="7">
    <location>
        <begin position="111"/>
        <end position="196"/>
    </location>
</feature>
<gene>
    <name evidence="8" type="ORF">PXH69_24040</name>
</gene>
<dbReference type="GO" id="GO:0003677">
    <property type="term" value="F:DNA binding"/>
    <property type="evidence" value="ECO:0007669"/>
    <property type="project" value="UniProtKB-UniRule"/>
</dbReference>
<dbReference type="PANTHER" id="PTHR30349:SF91">
    <property type="entry name" value="INTA PROTEIN"/>
    <property type="match status" value="1"/>
</dbReference>
<comment type="caution">
    <text evidence="8">The sequence shown here is derived from an EMBL/GenBank/DDBJ whole genome shotgun (WGS) entry which is preliminary data.</text>
</comment>
<dbReference type="InterPro" id="IPR010998">
    <property type="entry name" value="Integrase_recombinase_N"/>
</dbReference>
<feature type="region of interest" description="Disordered" evidence="5">
    <location>
        <begin position="20"/>
        <end position="84"/>
    </location>
</feature>
<evidence type="ECO:0000259" key="7">
    <source>
        <dbReference type="PROSITE" id="PS51900"/>
    </source>
</evidence>
<evidence type="ECO:0000256" key="4">
    <source>
        <dbReference type="PROSITE-ProRule" id="PRU01248"/>
    </source>
</evidence>
<dbReference type="Gene3D" id="1.10.443.10">
    <property type="entry name" value="Intergrase catalytic core"/>
    <property type="match status" value="1"/>
</dbReference>
<accession>A0AAW6LUF0</accession>
<dbReference type="PANTHER" id="PTHR30349">
    <property type="entry name" value="PHAGE INTEGRASE-RELATED"/>
    <property type="match status" value="1"/>
</dbReference>
<dbReference type="AlphaFoldDB" id="A0AAW6LUF0"/>